<gene>
    <name evidence="2" type="ORF">RJT34_05069</name>
</gene>
<dbReference type="Proteomes" id="UP001359559">
    <property type="component" value="Unassembled WGS sequence"/>
</dbReference>
<dbReference type="SUPFAM" id="SSF81383">
    <property type="entry name" value="F-box domain"/>
    <property type="match status" value="1"/>
</dbReference>
<sequence length="386" mass="44731">MALPREMVRIPDDLIFCVLAKLPLKSLKRFECVHKSWVNLLENPYFLSMYRNNIISKYNSFNNSSVLLKQFLNCETPDKLFLLSGEGFENKRKLDWPTLFPREDLIFILSSTIVHGMICVHQGYFKAFVPEIPHKIMLWNLTTQQFRLLPSLHIEDCPLGWEIASEVHGFGYDCLTDDYKVIQCAHYCDPPNDENLWYIYSLRSNSWRKLDVDMPCKWCESSGFSLYLNEVCHWYGWIAQGWENNGQGWEDNAQLCLVSFNLHNEVIVTTHIPFFRETATRFTNHHLDELNGSIAYIQHDSNFHIFVLGELGVKESWTKLFTFSPSPCPERFLGVVKKCGIVVFFGTIYGDQEITWFDLSTQVIQEVGIKGVGLLCQVETVPGINI</sequence>
<dbReference type="PANTHER" id="PTHR31672">
    <property type="entry name" value="BNACNNG10540D PROTEIN"/>
    <property type="match status" value="1"/>
</dbReference>
<evidence type="ECO:0000313" key="3">
    <source>
        <dbReference type="Proteomes" id="UP001359559"/>
    </source>
</evidence>
<reference evidence="2 3" key="1">
    <citation type="submission" date="2024-01" db="EMBL/GenBank/DDBJ databases">
        <title>The genomes of 5 underutilized Papilionoideae crops provide insights into root nodulation and disease resistance.</title>
        <authorList>
            <person name="Yuan L."/>
        </authorList>
    </citation>
    <scope>NUCLEOTIDE SEQUENCE [LARGE SCALE GENOMIC DNA]</scope>
    <source>
        <strain evidence="2">LY-2023</strain>
        <tissue evidence="2">Leaf</tissue>
    </source>
</reference>
<dbReference type="PANTHER" id="PTHR31672:SF13">
    <property type="entry name" value="F-BOX PROTEIN CPR30-LIKE"/>
    <property type="match status" value="1"/>
</dbReference>
<dbReference type="AlphaFoldDB" id="A0AAN9K086"/>
<name>A0AAN9K086_CLITE</name>
<comment type="caution">
    <text evidence="2">The sequence shown here is derived from an EMBL/GenBank/DDBJ whole genome shotgun (WGS) entry which is preliminary data.</text>
</comment>
<proteinExistence type="predicted"/>
<dbReference type="Pfam" id="PF00646">
    <property type="entry name" value="F-box"/>
    <property type="match status" value="1"/>
</dbReference>
<dbReference type="InterPro" id="IPR017451">
    <property type="entry name" value="F-box-assoc_interact_dom"/>
</dbReference>
<dbReference type="EMBL" id="JAYKXN010000002">
    <property type="protein sequence ID" value="KAK7308815.1"/>
    <property type="molecule type" value="Genomic_DNA"/>
</dbReference>
<evidence type="ECO:0000259" key="1">
    <source>
        <dbReference type="PROSITE" id="PS50181"/>
    </source>
</evidence>
<accession>A0AAN9K086</accession>
<evidence type="ECO:0000313" key="2">
    <source>
        <dbReference type="EMBL" id="KAK7308815.1"/>
    </source>
</evidence>
<dbReference type="Pfam" id="PF08268">
    <property type="entry name" value="FBA_3"/>
    <property type="match status" value="1"/>
</dbReference>
<protein>
    <recommendedName>
        <fullName evidence="1">F-box domain-containing protein</fullName>
    </recommendedName>
</protein>
<keyword evidence="3" id="KW-1185">Reference proteome</keyword>
<dbReference type="InterPro" id="IPR050796">
    <property type="entry name" value="SCF_F-box_component"/>
</dbReference>
<organism evidence="2 3">
    <name type="scientific">Clitoria ternatea</name>
    <name type="common">Butterfly pea</name>
    <dbReference type="NCBI Taxonomy" id="43366"/>
    <lineage>
        <taxon>Eukaryota</taxon>
        <taxon>Viridiplantae</taxon>
        <taxon>Streptophyta</taxon>
        <taxon>Embryophyta</taxon>
        <taxon>Tracheophyta</taxon>
        <taxon>Spermatophyta</taxon>
        <taxon>Magnoliopsida</taxon>
        <taxon>eudicotyledons</taxon>
        <taxon>Gunneridae</taxon>
        <taxon>Pentapetalae</taxon>
        <taxon>rosids</taxon>
        <taxon>fabids</taxon>
        <taxon>Fabales</taxon>
        <taxon>Fabaceae</taxon>
        <taxon>Papilionoideae</taxon>
        <taxon>50 kb inversion clade</taxon>
        <taxon>NPAAA clade</taxon>
        <taxon>indigoferoid/millettioid clade</taxon>
        <taxon>Phaseoleae</taxon>
        <taxon>Clitoria</taxon>
    </lineage>
</organism>
<dbReference type="InterPro" id="IPR036047">
    <property type="entry name" value="F-box-like_dom_sf"/>
</dbReference>
<dbReference type="PROSITE" id="PS50181">
    <property type="entry name" value="FBOX"/>
    <property type="match status" value="1"/>
</dbReference>
<dbReference type="InterPro" id="IPR013187">
    <property type="entry name" value="F-box-assoc_dom_typ3"/>
</dbReference>
<dbReference type="NCBIfam" id="TIGR01640">
    <property type="entry name" value="F_box_assoc_1"/>
    <property type="match status" value="1"/>
</dbReference>
<feature type="domain" description="F-box" evidence="1">
    <location>
        <begin position="4"/>
        <end position="53"/>
    </location>
</feature>
<dbReference type="InterPro" id="IPR001810">
    <property type="entry name" value="F-box_dom"/>
</dbReference>